<dbReference type="AlphaFoldDB" id="A0AAW7XEG7"/>
<evidence type="ECO:0000313" key="2">
    <source>
        <dbReference type="EMBL" id="MDO6424774.1"/>
    </source>
</evidence>
<dbReference type="EMBL" id="JAUOPB010000018">
    <property type="protein sequence ID" value="MDO6424774.1"/>
    <property type="molecule type" value="Genomic_DNA"/>
</dbReference>
<organism evidence="2 3">
    <name type="scientific">Saccharophagus degradans</name>
    <dbReference type="NCBI Taxonomy" id="86304"/>
    <lineage>
        <taxon>Bacteria</taxon>
        <taxon>Pseudomonadati</taxon>
        <taxon>Pseudomonadota</taxon>
        <taxon>Gammaproteobacteria</taxon>
        <taxon>Cellvibrionales</taxon>
        <taxon>Cellvibrionaceae</taxon>
        <taxon>Saccharophagus</taxon>
    </lineage>
</organism>
<name>A0AAW7XEG7_9GAMM</name>
<sequence>MSNLLQQCLGNDYALLCPIVKAAHTGESQLKGTVWVRQGNIFARALCKIMAMPPQTNSVELTVHGKHDNNNMYWDREFGNFKMNSHFAKSGNQLVEKLGPLNMHLALSVNNGTLEYRLQKTYFWGIPVPHFLAPKVEANEGEHAGFYRFSVYVFLPVIGLVVSYGGDMQLCS</sequence>
<reference evidence="2" key="1">
    <citation type="submission" date="2023-07" db="EMBL/GenBank/DDBJ databases">
        <title>Genome content predicts the carbon catabolic preferences of heterotrophic bacteria.</title>
        <authorList>
            <person name="Gralka M."/>
        </authorList>
    </citation>
    <scope>NUCLEOTIDE SEQUENCE</scope>
    <source>
        <strain evidence="2">I3M17_2</strain>
    </source>
</reference>
<comment type="caution">
    <text evidence="2">The sequence shown here is derived from an EMBL/GenBank/DDBJ whole genome shotgun (WGS) entry which is preliminary data.</text>
</comment>
<dbReference type="RefSeq" id="WP_303493972.1">
    <property type="nucleotide sequence ID" value="NZ_JAUOPB010000018.1"/>
</dbReference>
<dbReference type="Proteomes" id="UP001169760">
    <property type="component" value="Unassembled WGS sequence"/>
</dbReference>
<dbReference type="Pfam" id="PF13761">
    <property type="entry name" value="DUF4166"/>
    <property type="match status" value="1"/>
</dbReference>
<proteinExistence type="predicted"/>
<evidence type="ECO:0000313" key="3">
    <source>
        <dbReference type="Proteomes" id="UP001169760"/>
    </source>
</evidence>
<evidence type="ECO:0000259" key="1">
    <source>
        <dbReference type="Pfam" id="PF13761"/>
    </source>
</evidence>
<protein>
    <submittedName>
        <fullName evidence="2">DUF4166 domain-containing protein</fullName>
    </submittedName>
</protein>
<gene>
    <name evidence="2" type="ORF">Q4521_19950</name>
</gene>
<accession>A0AAW7XEG7</accession>
<feature type="domain" description="DUF4166" evidence="1">
    <location>
        <begin position="17"/>
        <end position="168"/>
    </location>
</feature>
<dbReference type="InterPro" id="IPR025311">
    <property type="entry name" value="DUF4166"/>
</dbReference>